<dbReference type="EMBL" id="FUWY01000006">
    <property type="protein sequence ID" value="SJZ91874.1"/>
    <property type="molecule type" value="Genomic_DNA"/>
</dbReference>
<name>A0A1T4PJX8_9FIRM</name>
<proteinExistence type="predicted"/>
<dbReference type="RefSeq" id="WP_078712474.1">
    <property type="nucleotide sequence ID" value="NZ_FUWY01000006.1"/>
</dbReference>
<dbReference type="STRING" id="118967.SAMN02745191_2077"/>
<keyword evidence="1" id="KW-1133">Transmembrane helix</keyword>
<reference evidence="3" key="1">
    <citation type="submission" date="2017-02" db="EMBL/GenBank/DDBJ databases">
        <authorList>
            <person name="Varghese N."/>
            <person name="Submissions S."/>
        </authorList>
    </citation>
    <scope>NUCLEOTIDE SEQUENCE [LARGE SCALE GENOMIC DNA]</scope>
    <source>
        <strain evidence="3">ATCC 25662</strain>
    </source>
</reference>
<keyword evidence="1" id="KW-0812">Transmembrane</keyword>
<organism evidence="2 3">
    <name type="scientific">Anaerorhabdus furcosa</name>
    <dbReference type="NCBI Taxonomy" id="118967"/>
    <lineage>
        <taxon>Bacteria</taxon>
        <taxon>Bacillati</taxon>
        <taxon>Bacillota</taxon>
        <taxon>Erysipelotrichia</taxon>
        <taxon>Erysipelotrichales</taxon>
        <taxon>Erysipelotrichaceae</taxon>
        <taxon>Anaerorhabdus</taxon>
    </lineage>
</organism>
<protein>
    <submittedName>
        <fullName evidence="2">Uncharacterized protein</fullName>
    </submittedName>
</protein>
<keyword evidence="3" id="KW-1185">Reference proteome</keyword>
<sequence>MSNIILFWYDLPFLIKTFVIVTIFCLYIILCIQIYSYLETLKLKRQVKKEQVARQKYVASINTLINAIIEGESCNQNSYQEMSELLIKNKYFEIVFIKEFVKSIKKYSDPTNNMSYVTRKKLIDYAKEINLYKIVLKLENTFGIYNTLALLSIIRDDNSLFFIEKNEENFRNSKNLYLGYYVMLGYARLGCLDKFKNLFDYILNQREISSDEMYLGLLKNFEGSVIEWQSESLVRGNLNHKIIAIQYFMQLGSNNFVSFSYDELDRLTSKKEYVDTEYVYFVYLIRYLEKCDNNYKEEQLVDKLNKNGKYVFVSILESLS</sequence>
<dbReference type="Proteomes" id="UP000243297">
    <property type="component" value="Unassembled WGS sequence"/>
</dbReference>
<evidence type="ECO:0000313" key="3">
    <source>
        <dbReference type="Proteomes" id="UP000243297"/>
    </source>
</evidence>
<evidence type="ECO:0000313" key="2">
    <source>
        <dbReference type="EMBL" id="SJZ91874.1"/>
    </source>
</evidence>
<keyword evidence="1" id="KW-0472">Membrane</keyword>
<accession>A0A1T4PJX8</accession>
<dbReference type="AlphaFoldDB" id="A0A1T4PJX8"/>
<gene>
    <name evidence="2" type="ORF">SAMN02745191_2077</name>
</gene>
<evidence type="ECO:0000256" key="1">
    <source>
        <dbReference type="SAM" id="Phobius"/>
    </source>
</evidence>
<feature type="transmembrane region" description="Helical" evidence="1">
    <location>
        <begin position="13"/>
        <end position="38"/>
    </location>
</feature>